<dbReference type="EMBL" id="NBNE01000785">
    <property type="protein sequence ID" value="OWZ17250.1"/>
    <property type="molecule type" value="Genomic_DNA"/>
</dbReference>
<dbReference type="AlphaFoldDB" id="A0A225WK73"/>
<sequence length="93" mass="10404">MEPATKKTIAALQAHLLNRLQKEDAPRSEALRFSQLYVAIQTIPKYCHMSHHGPMDLYHGSWYDEKIGRALAQEGIDHSSGEPKIAFVSISTA</sequence>
<keyword evidence="2" id="KW-1185">Reference proteome</keyword>
<keyword evidence="1" id="KW-0808">Transferase</keyword>
<organism evidence="1 2">
    <name type="scientific">Phytophthora megakarya</name>
    <dbReference type="NCBI Taxonomy" id="4795"/>
    <lineage>
        <taxon>Eukaryota</taxon>
        <taxon>Sar</taxon>
        <taxon>Stramenopiles</taxon>
        <taxon>Oomycota</taxon>
        <taxon>Peronosporomycetes</taxon>
        <taxon>Peronosporales</taxon>
        <taxon>Peronosporaceae</taxon>
        <taxon>Phytophthora</taxon>
    </lineage>
</organism>
<dbReference type="STRING" id="4795.A0A225WK73"/>
<name>A0A225WK73_9STRA</name>
<evidence type="ECO:0000313" key="2">
    <source>
        <dbReference type="Proteomes" id="UP000198211"/>
    </source>
</evidence>
<evidence type="ECO:0000313" key="1">
    <source>
        <dbReference type="EMBL" id="OWZ17250.1"/>
    </source>
</evidence>
<dbReference type="Proteomes" id="UP000198211">
    <property type="component" value="Unassembled WGS sequence"/>
</dbReference>
<comment type="caution">
    <text evidence="1">The sequence shown here is derived from an EMBL/GenBank/DDBJ whole genome shotgun (WGS) entry which is preliminary data.</text>
</comment>
<keyword evidence="1" id="KW-0489">Methyltransferase</keyword>
<proteinExistence type="predicted"/>
<reference evidence="2" key="1">
    <citation type="submission" date="2017-03" db="EMBL/GenBank/DDBJ databases">
        <title>Phytopthora megakarya and P. palmivora, two closely related causual agents of cacao black pod achieved similar genome size and gene model numbers by different mechanisms.</title>
        <authorList>
            <person name="Ali S."/>
            <person name="Shao J."/>
            <person name="Larry D.J."/>
            <person name="Kronmiller B."/>
            <person name="Shen D."/>
            <person name="Strem M.D."/>
            <person name="Melnick R.L."/>
            <person name="Guiltinan M.J."/>
            <person name="Tyler B.M."/>
            <person name="Meinhardt L.W."/>
            <person name="Bailey B.A."/>
        </authorList>
    </citation>
    <scope>NUCLEOTIDE SEQUENCE [LARGE SCALE GENOMIC DNA]</scope>
    <source>
        <strain evidence="2">zdho120</strain>
    </source>
</reference>
<accession>A0A225WK73</accession>
<dbReference type="GO" id="GO:0032259">
    <property type="term" value="P:methylation"/>
    <property type="evidence" value="ECO:0007669"/>
    <property type="project" value="UniProtKB-KW"/>
</dbReference>
<gene>
    <name evidence="1" type="ORF">PHMEG_0008840</name>
</gene>
<dbReference type="GO" id="GO:0008168">
    <property type="term" value="F:methyltransferase activity"/>
    <property type="evidence" value="ECO:0007669"/>
    <property type="project" value="UniProtKB-KW"/>
</dbReference>
<dbReference type="OrthoDB" id="206354at2759"/>
<protein>
    <submittedName>
        <fullName evidence="1">N(6)-adenine-specific DNA methyltransferase 2</fullName>
    </submittedName>
</protein>